<sequence>MAAGEEVAAAERAALLAAAAATVDRLVWCGARLRCGCVRMGVCALRICAFSLDACLVCSVSPLPRGNGKKERARGALRGGWGISRGRPIAGWTVWIRDGFFFLKNALLPQTEYLREKTNLGIKCFYVYSSDLKVNAVK</sequence>
<organism evidence="1">
    <name type="scientific">Oryza brachyantha</name>
    <name type="common">malo sina</name>
    <dbReference type="NCBI Taxonomy" id="4533"/>
    <lineage>
        <taxon>Eukaryota</taxon>
        <taxon>Viridiplantae</taxon>
        <taxon>Streptophyta</taxon>
        <taxon>Embryophyta</taxon>
        <taxon>Tracheophyta</taxon>
        <taxon>Spermatophyta</taxon>
        <taxon>Magnoliopsida</taxon>
        <taxon>Liliopsida</taxon>
        <taxon>Poales</taxon>
        <taxon>Poaceae</taxon>
        <taxon>BOP clade</taxon>
        <taxon>Oryzoideae</taxon>
        <taxon>Oryzeae</taxon>
        <taxon>Oryzinae</taxon>
        <taxon>Oryza</taxon>
    </lineage>
</organism>
<evidence type="ECO:0000313" key="2">
    <source>
        <dbReference type="Proteomes" id="UP000006038"/>
    </source>
</evidence>
<name>J3LBA6_ORYBR</name>
<dbReference type="AlphaFoldDB" id="J3LBA6"/>
<dbReference type="HOGENOM" id="CLU_1858311_0_0_1"/>
<dbReference type="Gramene" id="OB02G19230.1">
    <property type="protein sequence ID" value="OB02G19230.1"/>
    <property type="gene ID" value="OB02G19230"/>
</dbReference>
<keyword evidence="2" id="KW-1185">Reference proteome</keyword>
<evidence type="ECO:0000313" key="1">
    <source>
        <dbReference type="EnsemblPlants" id="OB02G19230.1"/>
    </source>
</evidence>
<accession>J3LBA6</accession>
<dbReference type="EnsemblPlants" id="OB02G19230.1">
    <property type="protein sequence ID" value="OB02G19230.1"/>
    <property type="gene ID" value="OB02G19230"/>
</dbReference>
<reference evidence="1" key="1">
    <citation type="submission" date="2013-04" db="UniProtKB">
        <authorList>
            <consortium name="EnsemblPlants"/>
        </authorList>
    </citation>
    <scope>IDENTIFICATION</scope>
</reference>
<protein>
    <submittedName>
        <fullName evidence="1">Uncharacterized protein</fullName>
    </submittedName>
</protein>
<proteinExistence type="predicted"/>
<dbReference type="Proteomes" id="UP000006038">
    <property type="component" value="Unassembled WGS sequence"/>
</dbReference>